<evidence type="ECO:0000313" key="2">
    <source>
        <dbReference type="Proteomes" id="UP000053424"/>
    </source>
</evidence>
<keyword evidence="2" id="KW-1185">Reference proteome</keyword>
<dbReference type="EMBL" id="KN831770">
    <property type="protein sequence ID" value="KIM47232.1"/>
    <property type="molecule type" value="Genomic_DNA"/>
</dbReference>
<organism evidence="1 2">
    <name type="scientific">Hebeloma cylindrosporum</name>
    <dbReference type="NCBI Taxonomy" id="76867"/>
    <lineage>
        <taxon>Eukaryota</taxon>
        <taxon>Fungi</taxon>
        <taxon>Dikarya</taxon>
        <taxon>Basidiomycota</taxon>
        <taxon>Agaricomycotina</taxon>
        <taxon>Agaricomycetes</taxon>
        <taxon>Agaricomycetidae</taxon>
        <taxon>Agaricales</taxon>
        <taxon>Agaricineae</taxon>
        <taxon>Hymenogastraceae</taxon>
        <taxon>Hebeloma</taxon>
    </lineage>
</organism>
<dbReference type="Proteomes" id="UP000053424">
    <property type="component" value="Unassembled WGS sequence"/>
</dbReference>
<proteinExistence type="predicted"/>
<sequence>MSLHVGGILFVVIEYNPRFGKEDNLADNITKLFLALLAAAEQNVKHNFANLKICGLLSSFSRYYFYTYNPHTKKIFKNSEMSISDRTTD</sequence>
<gene>
    <name evidence="1" type="ORF">M413DRAFT_63999</name>
</gene>
<dbReference type="AlphaFoldDB" id="A0A0C2Z201"/>
<name>A0A0C2Z201_HEBCY</name>
<reference evidence="1 2" key="1">
    <citation type="submission" date="2014-04" db="EMBL/GenBank/DDBJ databases">
        <authorList>
            <consortium name="DOE Joint Genome Institute"/>
            <person name="Kuo A."/>
            <person name="Gay G."/>
            <person name="Dore J."/>
            <person name="Kohler A."/>
            <person name="Nagy L.G."/>
            <person name="Floudas D."/>
            <person name="Copeland A."/>
            <person name="Barry K.W."/>
            <person name="Cichocki N."/>
            <person name="Veneault-Fourrey C."/>
            <person name="LaButti K."/>
            <person name="Lindquist E.A."/>
            <person name="Lipzen A."/>
            <person name="Lundell T."/>
            <person name="Morin E."/>
            <person name="Murat C."/>
            <person name="Sun H."/>
            <person name="Tunlid A."/>
            <person name="Henrissat B."/>
            <person name="Grigoriev I.V."/>
            <person name="Hibbett D.S."/>
            <person name="Martin F."/>
            <person name="Nordberg H.P."/>
            <person name="Cantor M.N."/>
            <person name="Hua S.X."/>
        </authorList>
    </citation>
    <scope>NUCLEOTIDE SEQUENCE [LARGE SCALE GENOMIC DNA]</scope>
    <source>
        <strain evidence="2">h7</strain>
    </source>
</reference>
<reference evidence="2" key="2">
    <citation type="submission" date="2015-01" db="EMBL/GenBank/DDBJ databases">
        <title>Evolutionary Origins and Diversification of the Mycorrhizal Mutualists.</title>
        <authorList>
            <consortium name="DOE Joint Genome Institute"/>
            <consortium name="Mycorrhizal Genomics Consortium"/>
            <person name="Kohler A."/>
            <person name="Kuo A."/>
            <person name="Nagy L.G."/>
            <person name="Floudas D."/>
            <person name="Copeland A."/>
            <person name="Barry K.W."/>
            <person name="Cichocki N."/>
            <person name="Veneault-Fourrey C."/>
            <person name="LaButti K."/>
            <person name="Lindquist E.A."/>
            <person name="Lipzen A."/>
            <person name="Lundell T."/>
            <person name="Morin E."/>
            <person name="Murat C."/>
            <person name="Riley R."/>
            <person name="Ohm R."/>
            <person name="Sun H."/>
            <person name="Tunlid A."/>
            <person name="Henrissat B."/>
            <person name="Grigoriev I.V."/>
            <person name="Hibbett D.S."/>
            <person name="Martin F."/>
        </authorList>
    </citation>
    <scope>NUCLEOTIDE SEQUENCE [LARGE SCALE GENOMIC DNA]</scope>
    <source>
        <strain evidence="2">h7</strain>
    </source>
</reference>
<evidence type="ECO:0000313" key="1">
    <source>
        <dbReference type="EMBL" id="KIM47232.1"/>
    </source>
</evidence>
<accession>A0A0C2Z201</accession>
<dbReference type="HOGENOM" id="CLU_2454986_0_0_1"/>
<protein>
    <submittedName>
        <fullName evidence="1">Uncharacterized protein</fullName>
    </submittedName>
</protein>